<dbReference type="PANTHER" id="PTHR42198:SF1">
    <property type="entry name" value="INTEGRAL MEMBRANE PROTEIN"/>
    <property type="match status" value="1"/>
</dbReference>
<keyword evidence="4 6" id="KW-0472">Membrane</keyword>
<keyword evidence="8" id="KW-1185">Reference proteome</keyword>
<dbReference type="Proteomes" id="UP001254813">
    <property type="component" value="Unassembled WGS sequence"/>
</dbReference>
<proteinExistence type="predicted"/>
<evidence type="ECO:0000313" key="8">
    <source>
        <dbReference type="Proteomes" id="UP001254813"/>
    </source>
</evidence>
<dbReference type="RefSeq" id="WP_310928298.1">
    <property type="nucleotide sequence ID" value="NZ_JAMQOQ010000002.1"/>
</dbReference>
<reference evidence="7 8" key="1">
    <citation type="submission" date="2022-06" db="EMBL/GenBank/DDBJ databases">
        <title>Halogeometricum sp. a new haloarchaeum isolate from saline soil.</title>
        <authorList>
            <person name="Strakova D."/>
            <person name="Galisteo C."/>
            <person name="Sanchez-Porro C."/>
            <person name="Ventosa A."/>
        </authorList>
    </citation>
    <scope>NUCLEOTIDE SEQUENCE [LARGE SCALE GENOMIC DNA]</scope>
    <source>
        <strain evidence="8">S3BR25-2</strain>
    </source>
</reference>
<evidence type="ECO:0000313" key="7">
    <source>
        <dbReference type="EMBL" id="MDS0294469.1"/>
    </source>
</evidence>
<name>A0ABU2G2D1_9EURY</name>
<dbReference type="Pfam" id="PF01956">
    <property type="entry name" value="EMC3_TMCO1"/>
    <property type="match status" value="1"/>
</dbReference>
<sequence length="310" mass="33916">MARIEAKVRDLVSSDPEMRSAVETVLERADDGDVRWVDVKGDITSGHWGRLIEKGILVDGDEGFELADPEATRAGLEEATASSSGSSSASSGSSSADIDDEGSSWSKYDKMAAVVTVGLFAAYGWKPLRDVIGTAMDVVLGPLTELLPFYAVIMVIALATGLYSTLLQANLMDMEKMGAYQERMKDIQKRQKEAREAGDDEALDAIQEEQMEAMGDQLGMFKEQFRPMVWIMFITIPAFLWMYWAIGVGGNAEAHVTMGNIVLPLVGSVEWTDGVVGPMQAWIVWYFLCSMGFTQIIRKSLNIDISPSAS</sequence>
<organism evidence="7 8">
    <name type="scientific">Halogeometricum luteum</name>
    <dbReference type="NCBI Taxonomy" id="2950537"/>
    <lineage>
        <taxon>Archaea</taxon>
        <taxon>Methanobacteriati</taxon>
        <taxon>Methanobacteriota</taxon>
        <taxon>Stenosarchaea group</taxon>
        <taxon>Halobacteria</taxon>
        <taxon>Halobacteriales</taxon>
        <taxon>Haloferacaceae</taxon>
        <taxon>Halogeometricum</taxon>
    </lineage>
</organism>
<feature type="compositionally biased region" description="Low complexity" evidence="5">
    <location>
        <begin position="81"/>
        <end position="96"/>
    </location>
</feature>
<feature type="transmembrane region" description="Helical" evidence="6">
    <location>
        <begin position="148"/>
        <end position="167"/>
    </location>
</feature>
<accession>A0ABU2G2D1</accession>
<comment type="subcellular location">
    <subcellularLocation>
        <location evidence="1">Membrane</location>
        <topology evidence="1">Multi-pass membrane protein</topology>
    </subcellularLocation>
</comment>
<evidence type="ECO:0000256" key="2">
    <source>
        <dbReference type="ARBA" id="ARBA00022692"/>
    </source>
</evidence>
<dbReference type="EMBL" id="JAMQOQ010000002">
    <property type="protein sequence ID" value="MDS0294469.1"/>
    <property type="molecule type" value="Genomic_DNA"/>
</dbReference>
<feature type="transmembrane region" description="Helical" evidence="6">
    <location>
        <begin position="228"/>
        <end position="246"/>
    </location>
</feature>
<evidence type="ECO:0000256" key="3">
    <source>
        <dbReference type="ARBA" id="ARBA00022989"/>
    </source>
</evidence>
<gene>
    <name evidence="7" type="ORF">NDI79_09825</name>
</gene>
<dbReference type="InterPro" id="IPR038978">
    <property type="entry name" value="MJ0935"/>
</dbReference>
<dbReference type="InterPro" id="IPR002809">
    <property type="entry name" value="EMC3/TMCO1"/>
</dbReference>
<dbReference type="PANTHER" id="PTHR42198">
    <property type="entry name" value="INTEGRAL MEMBRANE PROTEIN"/>
    <property type="match status" value="1"/>
</dbReference>
<keyword evidence="2 6" id="KW-0812">Transmembrane</keyword>
<dbReference type="SMART" id="SM01415">
    <property type="entry name" value="DUF106"/>
    <property type="match status" value="1"/>
</dbReference>
<evidence type="ECO:0000256" key="1">
    <source>
        <dbReference type="ARBA" id="ARBA00004141"/>
    </source>
</evidence>
<evidence type="ECO:0000256" key="5">
    <source>
        <dbReference type="SAM" id="MobiDB-lite"/>
    </source>
</evidence>
<feature type="region of interest" description="Disordered" evidence="5">
    <location>
        <begin position="75"/>
        <end position="100"/>
    </location>
</feature>
<evidence type="ECO:0000256" key="6">
    <source>
        <dbReference type="SAM" id="Phobius"/>
    </source>
</evidence>
<protein>
    <submittedName>
        <fullName evidence="7">DUF106 domain-containing protein</fullName>
    </submittedName>
</protein>
<comment type="caution">
    <text evidence="7">The sequence shown here is derived from an EMBL/GenBank/DDBJ whole genome shotgun (WGS) entry which is preliminary data.</text>
</comment>
<evidence type="ECO:0000256" key="4">
    <source>
        <dbReference type="ARBA" id="ARBA00023136"/>
    </source>
</evidence>
<keyword evidence="3 6" id="KW-1133">Transmembrane helix</keyword>